<dbReference type="Pfam" id="PF01497">
    <property type="entry name" value="Peripla_BP_2"/>
    <property type="match status" value="1"/>
</dbReference>
<feature type="domain" description="Fe/B12 periplasmic-binding" evidence="7">
    <location>
        <begin position="38"/>
        <end position="303"/>
    </location>
</feature>
<name>A0A1G7QY07_9GAMM</name>
<keyword evidence="5 6" id="KW-0732">Signal</keyword>
<evidence type="ECO:0000256" key="1">
    <source>
        <dbReference type="ARBA" id="ARBA00004196"/>
    </source>
</evidence>
<proteinExistence type="inferred from homology"/>
<dbReference type="GO" id="GO:1901678">
    <property type="term" value="P:iron coordination entity transport"/>
    <property type="evidence" value="ECO:0007669"/>
    <property type="project" value="UniProtKB-ARBA"/>
</dbReference>
<dbReference type="PANTHER" id="PTHR30532:SF21">
    <property type="entry name" value="SIDEROPHORE-BINDING LIPOPROTEIN YFIY-RELATED"/>
    <property type="match status" value="1"/>
</dbReference>
<keyword evidence="3" id="KW-0813">Transport</keyword>
<sequence length="305" mass="33394">MQPDKTGLMSRRTLMRLSLGVLAAGAMPLAKAGPAAQRVITLFQGATDTAVALGIRPAGVVDSWSEKPMYRYLRQALAGVPHVGLETQPSLEDIALLAPDLIVASRFRHERIQGLLEQVCPVVMLDEVFEFQKTLGVMGVATARRVEASALQASWDARIAALRVRLQAQFGARWPLSVSVLDIREDHVRSYLPDSFAGTVLSELGFVWNEQGRAATGVSIKLSSRESLPVVNADVFFVFGRADSPGVQRHYRSLTAHPLWQRMAAPQAGRVWWVDGVAWIFSGGILGANRMLDDIERTILQGSRV</sequence>
<dbReference type="Proteomes" id="UP000243378">
    <property type="component" value="Unassembled WGS sequence"/>
</dbReference>
<evidence type="ECO:0000256" key="4">
    <source>
        <dbReference type="ARBA" id="ARBA00022496"/>
    </source>
</evidence>
<comment type="subcellular location">
    <subcellularLocation>
        <location evidence="1">Cell envelope</location>
    </subcellularLocation>
</comment>
<dbReference type="AlphaFoldDB" id="A0A1G7QY07"/>
<comment type="similarity">
    <text evidence="2">Belongs to the bacterial solute-binding protein 8 family.</text>
</comment>
<reference evidence="8 9" key="1">
    <citation type="submission" date="2016-10" db="EMBL/GenBank/DDBJ databases">
        <authorList>
            <person name="de Groot N.N."/>
        </authorList>
    </citation>
    <scope>NUCLEOTIDE SEQUENCE [LARGE SCALE GENOMIC DNA]</scope>
    <source>
        <strain evidence="8 9">LMG 25475</strain>
    </source>
</reference>
<dbReference type="PROSITE" id="PS51318">
    <property type="entry name" value="TAT"/>
    <property type="match status" value="1"/>
</dbReference>
<feature type="signal peptide" evidence="6">
    <location>
        <begin position="1"/>
        <end position="32"/>
    </location>
</feature>
<evidence type="ECO:0000313" key="8">
    <source>
        <dbReference type="EMBL" id="SDG03422.1"/>
    </source>
</evidence>
<feature type="chain" id="PRO_5017451732" evidence="6">
    <location>
        <begin position="33"/>
        <end position="305"/>
    </location>
</feature>
<dbReference type="PROSITE" id="PS50983">
    <property type="entry name" value="FE_B12_PBP"/>
    <property type="match status" value="1"/>
</dbReference>
<keyword evidence="4" id="KW-0408">Iron</keyword>
<evidence type="ECO:0000313" key="9">
    <source>
        <dbReference type="Proteomes" id="UP000243378"/>
    </source>
</evidence>
<evidence type="ECO:0000259" key="7">
    <source>
        <dbReference type="PROSITE" id="PS50983"/>
    </source>
</evidence>
<accession>A0A1G7QY07</accession>
<evidence type="ECO:0000256" key="3">
    <source>
        <dbReference type="ARBA" id="ARBA00022448"/>
    </source>
</evidence>
<gene>
    <name evidence="8" type="ORF">SAMN05216381_2998</name>
</gene>
<dbReference type="CDD" id="cd01146">
    <property type="entry name" value="FhuD"/>
    <property type="match status" value="1"/>
</dbReference>
<evidence type="ECO:0000256" key="5">
    <source>
        <dbReference type="ARBA" id="ARBA00022729"/>
    </source>
</evidence>
<dbReference type="InterPro" id="IPR006311">
    <property type="entry name" value="TAT_signal"/>
</dbReference>
<dbReference type="STRING" id="640205.SAMN05216381_2998"/>
<dbReference type="OrthoDB" id="9793175at2"/>
<keyword evidence="4" id="KW-0410">Iron transport</keyword>
<keyword evidence="4" id="KW-0406">Ion transport</keyword>
<protein>
    <submittedName>
        <fullName evidence="8">Iron complex transport system substrate-binding protein</fullName>
    </submittedName>
</protein>
<evidence type="ECO:0000256" key="6">
    <source>
        <dbReference type="SAM" id="SignalP"/>
    </source>
</evidence>
<dbReference type="Gene3D" id="3.40.50.1980">
    <property type="entry name" value="Nitrogenase molybdenum iron protein domain"/>
    <property type="match status" value="2"/>
</dbReference>
<dbReference type="RefSeq" id="WP_092369413.1">
    <property type="nucleotide sequence ID" value="NZ_FNBM01000006.1"/>
</dbReference>
<organism evidence="8 9">
    <name type="scientific">Phytopseudomonas seleniipraecipitans</name>
    <dbReference type="NCBI Taxonomy" id="640205"/>
    <lineage>
        <taxon>Bacteria</taxon>
        <taxon>Pseudomonadati</taxon>
        <taxon>Pseudomonadota</taxon>
        <taxon>Gammaproteobacteria</taxon>
        <taxon>Pseudomonadales</taxon>
        <taxon>Pseudomonadaceae</taxon>
        <taxon>Phytopseudomonas</taxon>
    </lineage>
</organism>
<dbReference type="InterPro" id="IPR002491">
    <property type="entry name" value="ABC_transptr_periplasmic_BD"/>
</dbReference>
<dbReference type="EMBL" id="FNBM01000006">
    <property type="protein sequence ID" value="SDG03422.1"/>
    <property type="molecule type" value="Genomic_DNA"/>
</dbReference>
<dbReference type="GO" id="GO:0030288">
    <property type="term" value="C:outer membrane-bounded periplasmic space"/>
    <property type="evidence" value="ECO:0007669"/>
    <property type="project" value="TreeGrafter"/>
</dbReference>
<dbReference type="InterPro" id="IPR051313">
    <property type="entry name" value="Bact_iron-sidero_bind"/>
</dbReference>
<evidence type="ECO:0000256" key="2">
    <source>
        <dbReference type="ARBA" id="ARBA00008814"/>
    </source>
</evidence>
<dbReference type="SUPFAM" id="SSF53807">
    <property type="entry name" value="Helical backbone' metal receptor"/>
    <property type="match status" value="1"/>
</dbReference>
<dbReference type="PANTHER" id="PTHR30532">
    <property type="entry name" value="IRON III DICITRATE-BINDING PERIPLASMIC PROTEIN"/>
    <property type="match status" value="1"/>
</dbReference>